<protein>
    <submittedName>
        <fullName evidence="2">GNAT family protein</fullName>
    </submittedName>
</protein>
<evidence type="ECO:0000259" key="1">
    <source>
        <dbReference type="Pfam" id="PF13302"/>
    </source>
</evidence>
<dbReference type="EMBL" id="AP028955">
    <property type="protein sequence ID" value="BET39320.1"/>
    <property type="molecule type" value="Genomic_DNA"/>
</dbReference>
<dbReference type="InterPro" id="IPR016181">
    <property type="entry name" value="Acyl_CoA_acyltransferase"/>
</dbReference>
<sequence>MNDIDRLPAIPVLESQRLKLRPITLNDAQALFNYAKNENMTKYVPWKAHKSINDSIGFINYLLQEYKQLSSLMWAAQLKDDKTNTMIGTCGFIRYFAHTKCLKIGYAFNPKELGKGYAKEALLTAIKYGFENTDSIRIEGSCVKENIASAKTMESVGMKFEGFSRSNFIKDGKVSDCKIFSIIRSEYFK</sequence>
<dbReference type="RefSeq" id="WP_353306143.1">
    <property type="nucleotide sequence ID" value="NZ_AP028955.1"/>
</dbReference>
<feature type="domain" description="N-acetyltransferase" evidence="1">
    <location>
        <begin position="17"/>
        <end position="159"/>
    </location>
</feature>
<dbReference type="PANTHER" id="PTHR43792">
    <property type="entry name" value="GNAT FAMILY, PUTATIVE (AFU_ORTHOLOGUE AFUA_3G00765)-RELATED-RELATED"/>
    <property type="match status" value="1"/>
</dbReference>
<evidence type="ECO:0000313" key="2">
    <source>
        <dbReference type="EMBL" id="BET39320.1"/>
    </source>
</evidence>
<dbReference type="Gene3D" id="3.40.630.30">
    <property type="match status" value="1"/>
</dbReference>
<organism evidence="2 3">
    <name type="scientific">Spiroplasma ixodetis</name>
    <dbReference type="NCBI Taxonomy" id="2141"/>
    <lineage>
        <taxon>Bacteria</taxon>
        <taxon>Bacillati</taxon>
        <taxon>Mycoplasmatota</taxon>
        <taxon>Mollicutes</taxon>
        <taxon>Entomoplasmatales</taxon>
        <taxon>Spiroplasmataceae</taxon>
        <taxon>Spiroplasma</taxon>
    </lineage>
</organism>
<dbReference type="Proteomes" id="UP001473424">
    <property type="component" value="Chromosome"/>
</dbReference>
<reference evidence="3" key="1">
    <citation type="journal article" date="2024" name="FEMS Microbiol. Lett.">
        <title>Genomic insights into Spiroplasma endosymbionts that induce male-killing and protective phenotypes in the pea aphid.</title>
        <authorList>
            <person name="Arai H."/>
            <person name="Legeai F."/>
            <person name="Kageyama D."/>
            <person name="Sugio A."/>
            <person name="Simon J.C."/>
        </authorList>
    </citation>
    <scope>NUCLEOTIDE SEQUENCE [LARGE SCALE GENOMIC DNA]</scope>
    <source>
        <strain evidence="3">sAp269</strain>
    </source>
</reference>
<evidence type="ECO:0000313" key="3">
    <source>
        <dbReference type="Proteomes" id="UP001473424"/>
    </source>
</evidence>
<name>A0ABN7BWZ5_9MOLU</name>
<accession>A0ABN7BWZ5</accession>
<keyword evidence="3" id="KW-1185">Reference proteome</keyword>
<dbReference type="SUPFAM" id="SSF55729">
    <property type="entry name" value="Acyl-CoA N-acyltransferases (Nat)"/>
    <property type="match status" value="1"/>
</dbReference>
<dbReference type="InterPro" id="IPR000182">
    <property type="entry name" value="GNAT_dom"/>
</dbReference>
<dbReference type="InterPro" id="IPR051531">
    <property type="entry name" value="N-acetyltransferase"/>
</dbReference>
<proteinExistence type="predicted"/>
<dbReference type="Pfam" id="PF13302">
    <property type="entry name" value="Acetyltransf_3"/>
    <property type="match status" value="1"/>
</dbReference>
<dbReference type="PANTHER" id="PTHR43792:SF9">
    <property type="entry name" value="RIBOSOMAL-PROTEIN-ALANINE ACETYLTRANSFERASE"/>
    <property type="match status" value="1"/>
</dbReference>
<gene>
    <name evidence="2" type="ORF">SAP269_19090</name>
</gene>